<evidence type="ECO:0000256" key="13">
    <source>
        <dbReference type="ARBA" id="ARBA00022803"/>
    </source>
</evidence>
<comment type="caution">
    <text evidence="32">The sequence shown here is derived from an EMBL/GenBank/DDBJ whole genome shotgun (WGS) entry which is preliminary data.</text>
</comment>
<dbReference type="SMART" id="SM00028">
    <property type="entry name" value="TPR"/>
    <property type="match status" value="4"/>
</dbReference>
<dbReference type="InterPro" id="IPR012000">
    <property type="entry name" value="Thiamin_PyroP_enz_cen_dom"/>
</dbReference>
<keyword evidence="11" id="KW-0479">Metal-binding</keyword>
<evidence type="ECO:0000259" key="30">
    <source>
        <dbReference type="Pfam" id="PF02775"/>
    </source>
</evidence>
<proteinExistence type="inferred from homology"/>
<evidence type="ECO:0000256" key="28">
    <source>
        <dbReference type="SAM" id="MobiDB-lite"/>
    </source>
</evidence>
<dbReference type="VEuPathDB" id="FungiDB:C8Q69DRAFT_484656"/>
<dbReference type="SUPFAM" id="SSF52467">
    <property type="entry name" value="DHS-like NAD/FAD-binding domain"/>
    <property type="match status" value="1"/>
</dbReference>
<evidence type="ECO:0000256" key="10">
    <source>
        <dbReference type="ARBA" id="ARBA00022499"/>
    </source>
</evidence>
<dbReference type="STRING" id="264951.A0A443I7J4"/>
<dbReference type="FunFam" id="1.25.40.10:FF:000218">
    <property type="entry name" value="Peroxisomal targeting signal receptor"/>
    <property type="match status" value="1"/>
</dbReference>
<organism evidence="32 33">
    <name type="scientific">Byssochlamys spectabilis</name>
    <name type="common">Paecilomyces variotii</name>
    <dbReference type="NCBI Taxonomy" id="264951"/>
    <lineage>
        <taxon>Eukaryota</taxon>
        <taxon>Fungi</taxon>
        <taxon>Dikarya</taxon>
        <taxon>Ascomycota</taxon>
        <taxon>Pezizomycotina</taxon>
        <taxon>Eurotiomycetes</taxon>
        <taxon>Eurotiomycetidae</taxon>
        <taxon>Eurotiales</taxon>
        <taxon>Thermoascaceae</taxon>
        <taxon>Paecilomyces</taxon>
    </lineage>
</organism>
<dbReference type="InterPro" id="IPR019734">
    <property type="entry name" value="TPR_rpt"/>
</dbReference>
<evidence type="ECO:0000313" key="32">
    <source>
        <dbReference type="EMBL" id="RWR00028.1"/>
    </source>
</evidence>
<dbReference type="Pfam" id="PF00205">
    <property type="entry name" value="TPP_enzyme_M"/>
    <property type="match status" value="1"/>
</dbReference>
<dbReference type="Proteomes" id="UP000283841">
    <property type="component" value="Unassembled WGS sequence"/>
</dbReference>
<accession>A0A443I7J4</accession>
<comment type="similarity">
    <text evidence="6">Belongs to the TPP enzyme family.</text>
</comment>
<feature type="repeat" description="TPR" evidence="27">
    <location>
        <begin position="362"/>
        <end position="395"/>
    </location>
</feature>
<comment type="subcellular location">
    <subcellularLocation>
        <location evidence="4">Cytoplasm</location>
    </subcellularLocation>
    <subcellularLocation>
        <location evidence="3">Peroxisome matrix</location>
    </subcellularLocation>
</comment>
<comment type="catalytic activity">
    <reaction evidence="22">
        <text>a 2-hydroxy-3-methyl fatty acyl-CoA = a 2-methyl-branched fatty aldehyde + formyl-CoA</text>
        <dbReference type="Rhea" id="RHEA:25375"/>
        <dbReference type="ChEBI" id="CHEBI:49188"/>
        <dbReference type="ChEBI" id="CHEBI:57376"/>
        <dbReference type="ChEBI" id="CHEBI:58783"/>
        <dbReference type="EC" id="4.1.2.63"/>
    </reaction>
    <physiologicalReaction direction="left-to-right" evidence="22">
        <dbReference type="Rhea" id="RHEA:25376"/>
    </physiologicalReaction>
</comment>
<dbReference type="GO" id="GO:0030976">
    <property type="term" value="F:thiamine pyrophosphate binding"/>
    <property type="evidence" value="ECO:0007669"/>
    <property type="project" value="InterPro"/>
</dbReference>
<evidence type="ECO:0000256" key="26">
    <source>
        <dbReference type="ARBA" id="ARBA00070390"/>
    </source>
</evidence>
<keyword evidence="16" id="KW-0653">Protein transport</keyword>
<dbReference type="Gene3D" id="3.40.50.1220">
    <property type="entry name" value="TPP-binding domain"/>
    <property type="match status" value="1"/>
</dbReference>
<dbReference type="Gene3D" id="1.25.40.10">
    <property type="entry name" value="Tetratricopeptide repeat domain"/>
    <property type="match status" value="1"/>
</dbReference>
<gene>
    <name evidence="32" type="ORF">C8Q69DRAFT_484656</name>
</gene>
<dbReference type="InterPro" id="IPR011766">
    <property type="entry name" value="TPP_enzyme_TPP-bd"/>
</dbReference>
<dbReference type="FunFam" id="3.40.50.970:FF:000071">
    <property type="entry name" value="2-hydroxyphytanoyl-CoA lyase, putative"/>
    <property type="match status" value="1"/>
</dbReference>
<feature type="domain" description="Thiamine pyrophosphate enzyme TPP-binding" evidence="30">
    <location>
        <begin position="1037"/>
        <end position="1215"/>
    </location>
</feature>
<keyword evidence="18" id="KW-0786">Thiamine pyrophosphate</keyword>
<evidence type="ECO:0000256" key="17">
    <source>
        <dbReference type="ARBA" id="ARBA00022966"/>
    </source>
</evidence>
<keyword evidence="10" id="KW-1017">Isopeptide bond</keyword>
<keyword evidence="33" id="KW-1185">Reference proteome</keyword>
<dbReference type="RefSeq" id="XP_028489672.1">
    <property type="nucleotide sequence ID" value="XM_028631776.1"/>
</dbReference>
<dbReference type="InterPro" id="IPR029035">
    <property type="entry name" value="DHS-like_NAD/FAD-binding_dom"/>
</dbReference>
<dbReference type="GO" id="GO:0000287">
    <property type="term" value="F:magnesium ion binding"/>
    <property type="evidence" value="ECO:0007669"/>
    <property type="project" value="InterPro"/>
</dbReference>
<evidence type="ECO:0000256" key="19">
    <source>
        <dbReference type="ARBA" id="ARBA00023140"/>
    </source>
</evidence>
<evidence type="ECO:0000259" key="29">
    <source>
        <dbReference type="Pfam" id="PF00205"/>
    </source>
</evidence>
<feature type="region of interest" description="Disordered" evidence="28">
    <location>
        <begin position="22"/>
        <end position="52"/>
    </location>
</feature>
<dbReference type="Pfam" id="PF02776">
    <property type="entry name" value="TPP_enzyme_N"/>
    <property type="match status" value="1"/>
</dbReference>
<comment type="cofactor">
    <cofactor evidence="1">
        <name>Mg(2+)</name>
        <dbReference type="ChEBI" id="CHEBI:18420"/>
    </cofactor>
</comment>
<dbReference type="CDD" id="cd07035">
    <property type="entry name" value="TPP_PYR_POX_like"/>
    <property type="match status" value="1"/>
</dbReference>
<dbReference type="GO" id="GO:0016558">
    <property type="term" value="P:protein import into peroxisome matrix"/>
    <property type="evidence" value="ECO:0007669"/>
    <property type="project" value="UniProtKB-ARBA"/>
</dbReference>
<evidence type="ECO:0000256" key="24">
    <source>
        <dbReference type="ARBA" id="ARBA00044518"/>
    </source>
</evidence>
<dbReference type="PROSITE" id="PS50293">
    <property type="entry name" value="TPR_REGION"/>
    <property type="match status" value="1"/>
</dbReference>
<keyword evidence="8" id="KW-0813">Transport</keyword>
<evidence type="ECO:0000256" key="1">
    <source>
        <dbReference type="ARBA" id="ARBA00001946"/>
    </source>
</evidence>
<feature type="domain" description="Thiamine pyrophosphate enzyme central" evidence="29">
    <location>
        <begin position="831"/>
        <end position="959"/>
    </location>
</feature>
<evidence type="ECO:0000256" key="20">
    <source>
        <dbReference type="ARBA" id="ARBA00023239"/>
    </source>
</evidence>
<evidence type="ECO:0000256" key="4">
    <source>
        <dbReference type="ARBA" id="ARBA00004496"/>
    </source>
</evidence>
<evidence type="ECO:0000256" key="23">
    <source>
        <dbReference type="ARBA" id="ARBA00044454"/>
    </source>
</evidence>
<evidence type="ECO:0000256" key="11">
    <source>
        <dbReference type="ARBA" id="ARBA00022723"/>
    </source>
</evidence>
<evidence type="ECO:0000256" key="16">
    <source>
        <dbReference type="ARBA" id="ARBA00022927"/>
    </source>
</evidence>
<dbReference type="EMBL" id="RCNU01000001">
    <property type="protein sequence ID" value="RWR00028.1"/>
    <property type="molecule type" value="Genomic_DNA"/>
</dbReference>
<evidence type="ECO:0000256" key="15">
    <source>
        <dbReference type="ARBA" id="ARBA00022843"/>
    </source>
</evidence>
<evidence type="ECO:0000256" key="7">
    <source>
        <dbReference type="ARBA" id="ARBA00014710"/>
    </source>
</evidence>
<keyword evidence="17" id="KW-0882">Thioester bond</keyword>
<dbReference type="InterPro" id="IPR029061">
    <property type="entry name" value="THDP-binding"/>
</dbReference>
<keyword evidence="20" id="KW-0456">Lyase</keyword>
<evidence type="ECO:0000313" key="33">
    <source>
        <dbReference type="Proteomes" id="UP000283841"/>
    </source>
</evidence>
<dbReference type="CDD" id="cd02004">
    <property type="entry name" value="TPP_BZL_OCoD_HPCL"/>
    <property type="match status" value="1"/>
</dbReference>
<dbReference type="Pfam" id="PF02775">
    <property type="entry name" value="TPP_enzyme_C"/>
    <property type="match status" value="1"/>
</dbReference>
<keyword evidence="19" id="KW-0576">Peroxisome</keyword>
<dbReference type="FunFam" id="3.40.50.1220:FF:000006">
    <property type="entry name" value="2-hydroxyacyl-CoA lyase 1"/>
    <property type="match status" value="1"/>
</dbReference>
<keyword evidence="9" id="KW-0963">Cytoplasm</keyword>
<feature type="domain" description="Thiamine pyrophosphate enzyme N-terminal TPP-binding" evidence="31">
    <location>
        <begin position="638"/>
        <end position="752"/>
    </location>
</feature>
<dbReference type="GO" id="GO:0106359">
    <property type="term" value="F:2-hydroxyacyl-CoA lyase activity"/>
    <property type="evidence" value="ECO:0007669"/>
    <property type="project" value="UniProtKB-EC"/>
</dbReference>
<dbReference type="AlphaFoldDB" id="A0A443I7J4"/>
<comment type="similarity">
    <text evidence="5">Belongs to the peroxisomal targeting signal receptor family.</text>
</comment>
<dbReference type="GeneID" id="39601053"/>
<evidence type="ECO:0000256" key="2">
    <source>
        <dbReference type="ARBA" id="ARBA00001964"/>
    </source>
</evidence>
<dbReference type="Gene3D" id="3.40.50.970">
    <property type="match status" value="2"/>
</dbReference>
<evidence type="ECO:0000256" key="22">
    <source>
        <dbReference type="ARBA" id="ARBA00044451"/>
    </source>
</evidence>
<dbReference type="SUPFAM" id="SSF48452">
    <property type="entry name" value="TPR-like"/>
    <property type="match status" value="1"/>
</dbReference>
<sequence>MSFLGGAECSTAANPLAQFTKHVQDDKSLQRDRLVGRGPGGMQESMRSQGMVGGQDQMMDEFMQQPGHMAQGPPQPFAMEQMRRELENFQTAPPRTGSPGWAAEFDPGEQARMEAAFAGPKAPMMNGGAGFTPAEFARFQQHNQTGMARTGSPITSTPSPLMSGGFQRPMGMGYMGGMGMMRPAYSPMGMQQQPAEMSTQDKGKGRMVELDDQNWEAQFAEMETAGTQDLDVEANAAMEAELNELDRSVPAGTESREESFERVWERIKAQMDTNRKMAENAKFDVTDDSLHMGQLEEWEGFDNLHTRFRDPQLGDYLFEPENAFRAVNNPFEEGVKIMREGGNLSLAALAFEAAVQKDPQHVEAWTYLGTAQAQNEKESPAIRALEQAIKLNPKNLDALMGLAVSYTNEGYDSAAYRTLERWLSVKYPQVIDPKDLSSDADMGFTDRHALHEKVTDLFIRAAQLSPSGEQMDPDVQVGLGVLFYCAEEYDKAVDCFTAALASTETGTSNQQEQLHLLWNRLGATLANSGRSEEAIEAYEKALTINPNFVRARYNLGVSCINIGCYPEAAQHLLGALSMHRVVEEEGRERAREIVEGVDGIGDDELDRMIDVSHNQSTNLWDTLRRYDHLSHCYSIMATGAQIIARALRDLGVTVIFGLVGIPVVDIAEEAINLGIRFIAFRNEQACSYAASVYGYMTGRPGVCLVVGGPGVLHAIAGIGNASANNFPLLVLAGSSETTAVTKGSFQEMDAISLLTPHTKFAVRANSLDSIPGAVRNAYRMCWYGRPGPTFVDLPADIIQGKAAADVKLPAPENLLLPSPPKPSGDPATILKAAQLLRSARAPLVIVGKGAAYARAESAIRELVERTQVPFLPTPMGKGVVPDSHPLNASSARSAALKNADVVLLLGGRLNWILHFGAPPKWSPTAKIIQVDICAEEIGRNAGNAELGIIGDIGLVVEQLSTKLSNWKYQPGPSGGISFPSLLASSAKKNEAKAENAALKPTPPNTPLTFQRAYHIIKNTLNSLSAPEDGQIVYVSEGANTMDISRSIFPLNHPRQRLDAGTYATMGVGLGYVIAAHAAYNIYPADQTAAISRPKKIVAFEGDSAFGFSAMEIETMARYRIPALIFVMNNSGIYHGDTPSEDAWKTLQDQTISNDTKSEEDYKKGLRSTSLLYEARYEQLATMFGGKGYFVRTEKELEKATRDGFLESNTVTVVNVVVEPGVGQKIQFAWQGVKDEGSNKQAKL</sequence>
<comment type="function">
    <text evidence="25">Catalyzes a carbon-carbon cleavage reaction; cleaves a 2-hydroxy-3-methylacyl-CoA into formyl-CoA and a 2-methyl-branched fatty aldehyde.</text>
</comment>
<feature type="compositionally biased region" description="Basic and acidic residues" evidence="28">
    <location>
        <begin position="22"/>
        <end position="35"/>
    </location>
</feature>
<evidence type="ECO:0000259" key="31">
    <source>
        <dbReference type="Pfam" id="PF02776"/>
    </source>
</evidence>
<evidence type="ECO:0000256" key="12">
    <source>
        <dbReference type="ARBA" id="ARBA00022737"/>
    </source>
</evidence>
<dbReference type="GO" id="GO:0001561">
    <property type="term" value="P:fatty acid alpha-oxidation"/>
    <property type="evidence" value="ECO:0007669"/>
    <property type="project" value="TreeGrafter"/>
</dbReference>
<evidence type="ECO:0000256" key="21">
    <source>
        <dbReference type="ARBA" id="ARBA00032505"/>
    </source>
</evidence>
<dbReference type="InterPro" id="IPR011990">
    <property type="entry name" value="TPR-like_helical_dom_sf"/>
</dbReference>
<comment type="catalytic activity">
    <reaction evidence="23">
        <text>an (R)-2-hydroxy-long-chain-fatty acyl-CoA = a long-chain fatty aldehyde + formyl-CoA</text>
        <dbReference type="Rhea" id="RHEA:67444"/>
        <dbReference type="ChEBI" id="CHEBI:17176"/>
        <dbReference type="ChEBI" id="CHEBI:57376"/>
        <dbReference type="ChEBI" id="CHEBI:170012"/>
        <dbReference type="EC" id="4.1.2.63"/>
    </reaction>
    <physiologicalReaction direction="left-to-right" evidence="23">
        <dbReference type="Rhea" id="RHEA:67445"/>
    </physiologicalReaction>
</comment>
<dbReference type="InterPro" id="IPR012001">
    <property type="entry name" value="Thiamin_PyroP_enz_TPP-bd_dom"/>
</dbReference>
<comment type="cofactor">
    <cofactor evidence="2">
        <name>thiamine diphosphate</name>
        <dbReference type="ChEBI" id="CHEBI:58937"/>
    </cofactor>
</comment>
<dbReference type="InterPro" id="IPR045025">
    <property type="entry name" value="HACL1-like"/>
</dbReference>
<keyword evidence="12" id="KW-0677">Repeat</keyword>
<name>A0A443I7J4_BYSSP</name>
<dbReference type="PROSITE" id="PS50005">
    <property type="entry name" value="TPR"/>
    <property type="match status" value="2"/>
</dbReference>
<evidence type="ECO:0000256" key="27">
    <source>
        <dbReference type="PROSITE-ProRule" id="PRU00339"/>
    </source>
</evidence>
<evidence type="ECO:0000256" key="14">
    <source>
        <dbReference type="ARBA" id="ARBA00022842"/>
    </source>
</evidence>
<evidence type="ECO:0000256" key="25">
    <source>
        <dbReference type="ARBA" id="ARBA00059692"/>
    </source>
</evidence>
<evidence type="ECO:0000256" key="18">
    <source>
        <dbReference type="ARBA" id="ARBA00023052"/>
    </source>
</evidence>
<evidence type="ECO:0000256" key="3">
    <source>
        <dbReference type="ARBA" id="ARBA00004253"/>
    </source>
</evidence>
<dbReference type="Pfam" id="PF00515">
    <property type="entry name" value="TPR_1"/>
    <property type="match status" value="1"/>
</dbReference>
<dbReference type="Pfam" id="PF13432">
    <property type="entry name" value="TPR_16"/>
    <property type="match status" value="2"/>
</dbReference>
<evidence type="ECO:0000256" key="8">
    <source>
        <dbReference type="ARBA" id="ARBA00022448"/>
    </source>
</evidence>
<keyword evidence="14" id="KW-0460">Magnesium</keyword>
<dbReference type="GO" id="GO:0005782">
    <property type="term" value="C:peroxisomal matrix"/>
    <property type="evidence" value="ECO:0007669"/>
    <property type="project" value="UniProtKB-SubCell"/>
</dbReference>
<dbReference type="FunFam" id="3.40.50.970:FF:000054">
    <property type="entry name" value="Putative 2-hydroxyphytanoyl-CoA lyase"/>
    <property type="match status" value="1"/>
</dbReference>
<keyword evidence="15" id="KW-0832">Ubl conjugation</keyword>
<dbReference type="PANTHER" id="PTHR43710">
    <property type="entry name" value="2-HYDROXYACYL-COA LYASE"/>
    <property type="match status" value="1"/>
</dbReference>
<dbReference type="SUPFAM" id="SSF52518">
    <property type="entry name" value="Thiamin diphosphate-binding fold (THDP-binding)"/>
    <property type="match status" value="2"/>
</dbReference>
<protein>
    <recommendedName>
        <fullName evidence="26">2-hydroxyacyl-CoA lyase</fullName>
        <ecNumber evidence="24">4.1.2.63</ecNumber>
    </recommendedName>
    <alternativeName>
        <fullName evidence="21">Peroxin-5</fullName>
    </alternativeName>
    <alternativeName>
        <fullName evidence="7">Peroxisomal targeting signal receptor</fullName>
    </alternativeName>
</protein>
<dbReference type="PANTHER" id="PTHR43710:SF2">
    <property type="entry name" value="2-HYDROXYACYL-COA LYASE 1"/>
    <property type="match status" value="1"/>
</dbReference>
<keyword evidence="13 27" id="KW-0802">TPR repeat</keyword>
<evidence type="ECO:0000256" key="9">
    <source>
        <dbReference type="ARBA" id="ARBA00022490"/>
    </source>
</evidence>
<evidence type="ECO:0000256" key="5">
    <source>
        <dbReference type="ARBA" id="ARBA00005348"/>
    </source>
</evidence>
<evidence type="ECO:0000256" key="6">
    <source>
        <dbReference type="ARBA" id="ARBA00007812"/>
    </source>
</evidence>
<feature type="repeat" description="TPR" evidence="27">
    <location>
        <begin position="515"/>
        <end position="548"/>
    </location>
</feature>
<reference evidence="32 33" key="1">
    <citation type="journal article" date="2018" name="Front. Microbiol.">
        <title>Genomic and genetic insights into a cosmopolitan fungus, Paecilomyces variotii (Eurotiales).</title>
        <authorList>
            <person name="Urquhart A.S."/>
            <person name="Mondo S.J."/>
            <person name="Makela M.R."/>
            <person name="Hane J.K."/>
            <person name="Wiebenga A."/>
            <person name="He G."/>
            <person name="Mihaltcheva S."/>
            <person name="Pangilinan J."/>
            <person name="Lipzen A."/>
            <person name="Barry K."/>
            <person name="de Vries R.P."/>
            <person name="Grigoriev I.V."/>
            <person name="Idnurm A."/>
        </authorList>
    </citation>
    <scope>NUCLEOTIDE SEQUENCE [LARGE SCALE GENOMIC DNA]</scope>
    <source>
        <strain evidence="32 33">CBS 101075</strain>
    </source>
</reference>
<dbReference type="EC" id="4.1.2.63" evidence="24"/>